<evidence type="ECO:0000313" key="17">
    <source>
        <dbReference type="Proteomes" id="UP000470470"/>
    </source>
</evidence>
<evidence type="ECO:0000256" key="7">
    <source>
        <dbReference type="ARBA" id="ARBA00022777"/>
    </source>
</evidence>
<dbReference type="Gene3D" id="1.10.189.10">
    <property type="entry name" value="Pyruvate Phosphate Dikinase, domain 2"/>
    <property type="match status" value="1"/>
</dbReference>
<keyword evidence="17" id="KW-1185">Reference proteome</keyword>
<name>A0A7K3WIB7_9ACTN</name>
<evidence type="ECO:0000259" key="15">
    <source>
        <dbReference type="Pfam" id="PF02896"/>
    </source>
</evidence>
<dbReference type="Gene3D" id="1.20.80.30">
    <property type="match status" value="1"/>
</dbReference>
<dbReference type="PANTHER" id="PTHR22931:SF9">
    <property type="entry name" value="PYRUVATE, PHOSPHATE DIKINASE 1, CHLOROPLASTIC"/>
    <property type="match status" value="1"/>
</dbReference>
<evidence type="ECO:0000256" key="8">
    <source>
        <dbReference type="ARBA" id="ARBA00022842"/>
    </source>
</evidence>
<dbReference type="InterPro" id="IPR023151">
    <property type="entry name" value="PEP_util_CS"/>
</dbReference>
<dbReference type="PANTHER" id="PTHR22931">
    <property type="entry name" value="PHOSPHOENOLPYRUVATE DIKINASE-RELATED"/>
    <property type="match status" value="1"/>
</dbReference>
<dbReference type="EC" id="2.7.9.1" evidence="3"/>
<sequence length="857" mass="89666">MPTLAGAPSVISSLVPYGQGRGRGLGAEELGVHGEQMDRLVSLGLPTVVGITVPVSRARQLTDPALAREAVDLVEELTGRRVGSTDRPLLLRLVPSTPVAATGVPPDLPALGVCPANARALAELIGREHQLHDVWTTVLAVVAVDALDVDADDVDDVLTDTADGDRAPALLDLVARTGSAPFPDDPAEQLALAARALLHRWDSPRGRRARRAQGLPDDLGLALHVQALHVGPWERSGHGTASSRDPGTGAPRPHGTFHRGVSRRSTSGEGEPLSALPEGTDLLRHALATLENHLRAVATVTFELRDGKLALLSAAALPHPGARAGLRLAVDLATAGTIDRATAVRAVRPAAVQELLHAQLRLTGAERELARGLAASPGAASGVVALSAERALELSGDGVPVVLVSTETTPADVPALVASAAVVTSAGGLASHAAVVARGTGTPAVCGVAELCIDRDAGTVTAHGHTVREGERVTVDGRAGTVYLGELDVRPAEPSAELDTLLSWADAERTLGVRANADNAAEAEAALRLGAEGIGLCRTEHQFLGDRLPVVRRFLLAPDEDAHRLALDALTAAQQADFTALLQVTGDRPVTVRLLDAPLHEFLPHDEVYADPAHARRAAQLREVNPMLGLRGVRLALLEDDLYAAQAEALFSAWVTVAAAGTRPRLEVMVPMVSIPQELELAIGQVRRAADRVERTTGVRVPYQVGSMVETPRAALLADRLAEHADFLSFGTNDLTQMTFGFSRDDVESRLLAHYVGEGLLTASPFAEFDADGVGALVAIAVQKARAVRPDIKLGLCGEHGGDAVSVGRLAALGLDYVSCSPQRVPVARLAAAHAALQDTAEERAQDRAQDRAQAAP</sequence>
<dbReference type="InterPro" id="IPR015813">
    <property type="entry name" value="Pyrv/PenolPyrv_kinase-like_dom"/>
</dbReference>
<keyword evidence="16" id="KW-0670">Pyruvate</keyword>
<evidence type="ECO:0000256" key="4">
    <source>
        <dbReference type="ARBA" id="ARBA00020138"/>
    </source>
</evidence>
<evidence type="ECO:0000313" key="16">
    <source>
        <dbReference type="EMBL" id="NEL55460.1"/>
    </source>
</evidence>
<feature type="binding site" evidence="12">
    <location>
        <position position="734"/>
    </location>
    <ligand>
        <name>Mg(2+)</name>
        <dbReference type="ChEBI" id="CHEBI:18420"/>
    </ligand>
</feature>
<proteinExistence type="inferred from homology"/>
<evidence type="ECO:0000256" key="13">
    <source>
        <dbReference type="SAM" id="MobiDB-lite"/>
    </source>
</evidence>
<comment type="caution">
    <text evidence="16">The sequence shown here is derived from an EMBL/GenBank/DDBJ whole genome shotgun (WGS) entry which is preliminary data.</text>
</comment>
<feature type="active site" description="Tele-phosphohistidine intermediate" evidence="10">
    <location>
        <position position="432"/>
    </location>
</feature>
<feature type="region of interest" description="Disordered" evidence="13">
    <location>
        <begin position="232"/>
        <end position="276"/>
    </location>
</feature>
<dbReference type="SUPFAM" id="SSF51621">
    <property type="entry name" value="Phosphoenolpyruvate/pyruvate domain"/>
    <property type="match status" value="1"/>
</dbReference>
<dbReference type="Proteomes" id="UP000470470">
    <property type="component" value="Unassembled WGS sequence"/>
</dbReference>
<evidence type="ECO:0000259" key="14">
    <source>
        <dbReference type="Pfam" id="PF00391"/>
    </source>
</evidence>
<dbReference type="InterPro" id="IPR000121">
    <property type="entry name" value="PEP_util_C"/>
</dbReference>
<evidence type="ECO:0000256" key="10">
    <source>
        <dbReference type="PIRSR" id="PIRSR000853-1"/>
    </source>
</evidence>
<comment type="cofactor">
    <cofactor evidence="1 12">
        <name>Mg(2+)</name>
        <dbReference type="ChEBI" id="CHEBI:18420"/>
    </cofactor>
</comment>
<dbReference type="AlphaFoldDB" id="A0A7K3WIB7"/>
<feature type="binding site" evidence="11">
    <location>
        <position position="733"/>
    </location>
    <ligand>
        <name>substrate</name>
    </ligand>
</feature>
<feature type="binding site" evidence="11">
    <location>
        <position position="593"/>
    </location>
    <ligand>
        <name>substrate</name>
    </ligand>
</feature>
<reference evidence="16 17" key="1">
    <citation type="submission" date="2020-02" db="EMBL/GenBank/DDBJ databases">
        <title>The whole genome sequence of CPCC 205119.</title>
        <authorList>
            <person name="Jiang Z."/>
        </authorList>
    </citation>
    <scope>NUCLEOTIDE SEQUENCE [LARGE SCALE GENOMIC DNA]</scope>
    <source>
        <strain evidence="16 17">CPCC 205119</strain>
    </source>
</reference>
<keyword evidence="8 12" id="KW-0460">Magnesium</keyword>
<evidence type="ECO:0000256" key="3">
    <source>
        <dbReference type="ARBA" id="ARBA00011994"/>
    </source>
</evidence>
<evidence type="ECO:0000256" key="5">
    <source>
        <dbReference type="ARBA" id="ARBA00022679"/>
    </source>
</evidence>
<dbReference type="GO" id="GO:0005524">
    <property type="term" value="F:ATP binding"/>
    <property type="evidence" value="ECO:0007669"/>
    <property type="project" value="InterPro"/>
</dbReference>
<feature type="domain" description="PEP-utilising enzyme C-terminal" evidence="15">
    <location>
        <begin position="496"/>
        <end position="835"/>
    </location>
</feature>
<dbReference type="InterPro" id="IPR040442">
    <property type="entry name" value="Pyrv_kinase-like_dom_sf"/>
</dbReference>
<dbReference type="SUPFAM" id="SSF56059">
    <property type="entry name" value="Glutathione synthetase ATP-binding domain-like"/>
    <property type="match status" value="1"/>
</dbReference>
<dbReference type="InterPro" id="IPR008279">
    <property type="entry name" value="PEP-util_enz_mobile_dom"/>
</dbReference>
<dbReference type="SUPFAM" id="SSF52009">
    <property type="entry name" value="Phosphohistidine domain"/>
    <property type="match status" value="1"/>
</dbReference>
<evidence type="ECO:0000256" key="2">
    <source>
        <dbReference type="ARBA" id="ARBA00007837"/>
    </source>
</evidence>
<dbReference type="Pfam" id="PF02896">
    <property type="entry name" value="PEP-utilizers_C"/>
    <property type="match status" value="1"/>
</dbReference>
<feature type="domain" description="PEP-utilising enzyme mobile" evidence="14">
    <location>
        <begin position="400"/>
        <end position="480"/>
    </location>
</feature>
<feature type="binding site" evidence="11">
    <location>
        <position position="732"/>
    </location>
    <ligand>
        <name>substrate</name>
    </ligand>
</feature>
<evidence type="ECO:0000256" key="12">
    <source>
        <dbReference type="PIRSR" id="PIRSR000853-3"/>
    </source>
</evidence>
<feature type="binding site" evidence="11">
    <location>
        <position position="734"/>
    </location>
    <ligand>
        <name>substrate</name>
    </ligand>
</feature>
<dbReference type="InterPro" id="IPR013815">
    <property type="entry name" value="ATP_grasp_subdomain_1"/>
</dbReference>
<feature type="active site" description="Proton donor" evidence="10">
    <location>
        <position position="797"/>
    </location>
</feature>
<keyword evidence="5 16" id="KW-0808">Transferase</keyword>
<dbReference type="PIRSF" id="PIRSF000853">
    <property type="entry name" value="PPDK"/>
    <property type="match status" value="1"/>
</dbReference>
<dbReference type="Gene3D" id="3.20.20.60">
    <property type="entry name" value="Phosphoenolpyruvate-binding domains"/>
    <property type="match status" value="1"/>
</dbReference>
<dbReference type="RefSeq" id="WP_152727382.1">
    <property type="nucleotide sequence ID" value="NZ_JAABOZ010000001.1"/>
</dbReference>
<feature type="binding site" evidence="12">
    <location>
        <position position="710"/>
    </location>
    <ligand>
        <name>Mg(2+)</name>
        <dbReference type="ChEBI" id="CHEBI:18420"/>
    </ligand>
</feature>
<dbReference type="InterPro" id="IPR010121">
    <property type="entry name" value="Pyruvate_phosphate_dikinase"/>
</dbReference>
<keyword evidence="7 16" id="KW-0418">Kinase</keyword>
<dbReference type="GO" id="GO:0050242">
    <property type="term" value="F:pyruvate, phosphate dikinase activity"/>
    <property type="evidence" value="ECO:0007669"/>
    <property type="project" value="UniProtKB-EC"/>
</dbReference>
<evidence type="ECO:0000256" key="9">
    <source>
        <dbReference type="ARBA" id="ARBA00032883"/>
    </source>
</evidence>
<evidence type="ECO:0000256" key="1">
    <source>
        <dbReference type="ARBA" id="ARBA00001946"/>
    </source>
</evidence>
<dbReference type="EMBL" id="JAAGWK010000022">
    <property type="protein sequence ID" value="NEL55460.1"/>
    <property type="molecule type" value="Genomic_DNA"/>
</dbReference>
<feature type="binding site" evidence="11">
    <location>
        <position position="538"/>
    </location>
    <ligand>
        <name>substrate</name>
    </ligand>
</feature>
<dbReference type="Pfam" id="PF00391">
    <property type="entry name" value="PEP-utilizers"/>
    <property type="match status" value="1"/>
</dbReference>
<organism evidence="16 17">
    <name type="scientific">Goekera deserti</name>
    <dbReference type="NCBI Taxonomy" id="2497753"/>
    <lineage>
        <taxon>Bacteria</taxon>
        <taxon>Bacillati</taxon>
        <taxon>Actinomycetota</taxon>
        <taxon>Actinomycetes</taxon>
        <taxon>Geodermatophilales</taxon>
        <taxon>Geodermatophilaceae</taxon>
        <taxon>Goekera</taxon>
    </lineage>
</organism>
<keyword evidence="6 12" id="KW-0479">Metal-binding</keyword>
<protein>
    <recommendedName>
        <fullName evidence="4">Pyruvate, phosphate dikinase</fullName>
        <ecNumber evidence="3">2.7.9.1</ecNumber>
    </recommendedName>
    <alternativeName>
        <fullName evidence="9">Pyruvate, orthophosphate dikinase</fullName>
    </alternativeName>
</protein>
<feature type="binding site" evidence="11">
    <location>
        <position position="731"/>
    </location>
    <ligand>
        <name>substrate</name>
    </ligand>
</feature>
<accession>A0A7K3WIB7</accession>
<dbReference type="GO" id="GO:0016301">
    <property type="term" value="F:kinase activity"/>
    <property type="evidence" value="ECO:0007669"/>
    <property type="project" value="UniProtKB-KW"/>
</dbReference>
<evidence type="ECO:0000256" key="11">
    <source>
        <dbReference type="PIRSR" id="PIRSR000853-2"/>
    </source>
</evidence>
<dbReference type="Gene3D" id="3.30.1490.20">
    <property type="entry name" value="ATP-grasp fold, A domain"/>
    <property type="match status" value="1"/>
</dbReference>
<dbReference type="InterPro" id="IPR036637">
    <property type="entry name" value="Phosphohistidine_dom_sf"/>
</dbReference>
<dbReference type="Gene3D" id="3.50.30.10">
    <property type="entry name" value="Phosphohistidine domain"/>
    <property type="match status" value="1"/>
</dbReference>
<evidence type="ECO:0000256" key="6">
    <source>
        <dbReference type="ARBA" id="ARBA00022723"/>
    </source>
</evidence>
<comment type="similarity">
    <text evidence="2">Belongs to the PEP-utilizing enzyme family.</text>
</comment>
<feature type="binding site" evidence="11">
    <location>
        <position position="710"/>
    </location>
    <ligand>
        <name>substrate</name>
    </ligand>
</feature>
<dbReference type="GO" id="GO:0046872">
    <property type="term" value="F:metal ion binding"/>
    <property type="evidence" value="ECO:0007669"/>
    <property type="project" value="UniProtKB-KW"/>
</dbReference>
<gene>
    <name evidence="16" type="ORF">G1H19_15835</name>
</gene>
<dbReference type="PROSITE" id="PS00742">
    <property type="entry name" value="PEP_ENZYMES_2"/>
    <property type="match status" value="1"/>
</dbReference>